<feature type="compositionally biased region" description="Low complexity" evidence="2">
    <location>
        <begin position="257"/>
        <end position="268"/>
    </location>
</feature>
<dbReference type="SMART" id="SM00271">
    <property type="entry name" value="DnaJ"/>
    <property type="match status" value="1"/>
</dbReference>
<dbReference type="InterPro" id="IPR018253">
    <property type="entry name" value="DnaJ_domain_CS"/>
</dbReference>
<feature type="compositionally biased region" description="Basic residues" evidence="2">
    <location>
        <begin position="608"/>
        <end position="620"/>
    </location>
</feature>
<dbReference type="AlphaFoldDB" id="A0AAI8VYX8"/>
<dbReference type="GO" id="GO:0005783">
    <property type="term" value="C:endoplasmic reticulum"/>
    <property type="evidence" value="ECO:0007669"/>
    <property type="project" value="TreeGrafter"/>
</dbReference>
<sequence length="987" mass="108401">MPKWDKTRNYYADLELSPNATTDEIKRQFKKLALKYHPDRNPGKEAEVNGKFQTIQCAHEILIDDTLKRQYDEARRSYAVRYPTSSGVRGNPWANVGKHYPPPPTRRPAAAPAPSPRPTSGAQRYETFTSSMPRASKPSPKDDPYTRKSTAEAWENMRSHPARDKAPPPTPARPPPGRAPTSATRDASANASAPRPTFPRTAYQQQKAQASFGATKRPGFTPGFPGVADEPPVTNKNYFTNRTHSYLFTEPSETKAAEPSASSSATSANPLDQFKDRYTDTRQRTPYYASGGEKTSLFDEGPALGRTTSTRTPPRRTDIPGTFPRTRQRSTSTPKTSSNDGGSEDSTKVNTGANGPVNRKAPANSSFQSRASERYKPKADLSNTTPHFRAATAEDHSSEPVSANDASTPRASSAQTNGGGPSVYAPPPSKPSHLPQSRTQFHAATARPDRAKEHAPRARDWLSIITGFNCNPPSSEDSSEGAKSQPPTLLPYEEAQRQAVAHLIREKVMLGQGLNRLSTETKNRAENTSHVSATRNMKNGADTNGAFSFNFSAEQDTTGNDTNTKHFTKSSADSINTRFVEDEDPDGWQFKAGSATANEPPTPSKARPQSRSRLTRRQTPRSRPAPTDRVPSMQAAMEEPAMEDAQKQRFSPGEWSEKIGSQHFEPQPPSSASTSPTRRGNSRKPKPVKMTAGTAGLVDGEESEDWQEIPRPSSGAAPPSTLDPNAMDIDPPSENVEDTPKAAQTHGARTIPVEPHREDWRAGNLNGTHSKSAIPTLDTDPARVPFAEAAFSQSTSAPTTANPFVPAGGSEDTDEFRATFSDFKNVEPFADPAPTGLKSFADLKSTLPFESQPSEQIPLEKEIPSGPLAFPIPPVAPRLPPTMGVAGIRPNIASFRKYAQDFYNYMDKWESFNDKIMMHFASRQGQFKERRRQRGAAWLDTQRGGDDAGDYLMEIDQDQAVRAQWLDAFAEHQKKVTEFRDFRQRVK</sequence>
<dbReference type="PROSITE" id="PS00636">
    <property type="entry name" value="DNAJ_1"/>
    <property type="match status" value="1"/>
</dbReference>
<feature type="compositionally biased region" description="Basic and acidic residues" evidence="2">
    <location>
        <begin position="139"/>
        <end position="166"/>
    </location>
</feature>
<protein>
    <submittedName>
        <fullName evidence="4">Uu.00g017400.m01.CDS01</fullName>
    </submittedName>
</protein>
<gene>
    <name evidence="4" type="ORF">KHLLAP_LOCUS14089</name>
</gene>
<organism evidence="4 5">
    <name type="scientific">Anthostomella pinea</name>
    <dbReference type="NCBI Taxonomy" id="933095"/>
    <lineage>
        <taxon>Eukaryota</taxon>
        <taxon>Fungi</taxon>
        <taxon>Dikarya</taxon>
        <taxon>Ascomycota</taxon>
        <taxon>Pezizomycotina</taxon>
        <taxon>Sordariomycetes</taxon>
        <taxon>Xylariomycetidae</taxon>
        <taxon>Xylariales</taxon>
        <taxon>Xylariaceae</taxon>
        <taxon>Anthostomella</taxon>
    </lineage>
</organism>
<feature type="compositionally biased region" description="Pro residues" evidence="2">
    <location>
        <begin position="167"/>
        <end position="178"/>
    </location>
</feature>
<keyword evidence="1" id="KW-0143">Chaperone</keyword>
<evidence type="ECO:0000256" key="2">
    <source>
        <dbReference type="SAM" id="MobiDB-lite"/>
    </source>
</evidence>
<dbReference type="GO" id="GO:0036503">
    <property type="term" value="P:ERAD pathway"/>
    <property type="evidence" value="ECO:0007669"/>
    <property type="project" value="TreeGrafter"/>
</dbReference>
<dbReference type="Gene3D" id="1.10.287.110">
    <property type="entry name" value="DnaJ domain"/>
    <property type="match status" value="1"/>
</dbReference>
<feature type="compositionally biased region" description="Polar residues" evidence="2">
    <location>
        <begin position="466"/>
        <end position="487"/>
    </location>
</feature>
<dbReference type="Proteomes" id="UP001295740">
    <property type="component" value="Unassembled WGS sequence"/>
</dbReference>
<reference evidence="4" key="1">
    <citation type="submission" date="2023-10" db="EMBL/GenBank/DDBJ databases">
        <authorList>
            <person name="Hackl T."/>
        </authorList>
    </citation>
    <scope>NUCLEOTIDE SEQUENCE</scope>
</reference>
<dbReference type="InterPro" id="IPR036869">
    <property type="entry name" value="J_dom_sf"/>
</dbReference>
<dbReference type="GO" id="GO:0051087">
    <property type="term" value="F:protein-folding chaperone binding"/>
    <property type="evidence" value="ECO:0007669"/>
    <property type="project" value="TreeGrafter"/>
</dbReference>
<feature type="region of interest" description="Disordered" evidence="2">
    <location>
        <begin position="546"/>
        <end position="569"/>
    </location>
</feature>
<dbReference type="InterPro" id="IPR001623">
    <property type="entry name" value="DnaJ_domain"/>
</dbReference>
<proteinExistence type="predicted"/>
<comment type="caution">
    <text evidence="4">The sequence shown here is derived from an EMBL/GenBank/DDBJ whole genome shotgun (WGS) entry which is preliminary data.</text>
</comment>
<feature type="region of interest" description="Disordered" evidence="2">
    <location>
        <begin position="83"/>
        <end position="487"/>
    </location>
</feature>
<feature type="compositionally biased region" description="Polar residues" evidence="2">
    <location>
        <begin position="399"/>
        <end position="416"/>
    </location>
</feature>
<feature type="compositionally biased region" description="Basic and acidic residues" evidence="2">
    <location>
        <begin position="273"/>
        <end position="283"/>
    </location>
</feature>
<dbReference type="CDD" id="cd06257">
    <property type="entry name" value="DnaJ"/>
    <property type="match status" value="1"/>
</dbReference>
<dbReference type="Pfam" id="PF00226">
    <property type="entry name" value="DnaJ"/>
    <property type="match status" value="1"/>
</dbReference>
<dbReference type="PANTHER" id="PTHR44360:SF1">
    <property type="entry name" value="DNAJ HOMOLOG SUBFAMILY B MEMBER 9"/>
    <property type="match status" value="1"/>
</dbReference>
<feature type="domain" description="J" evidence="3">
    <location>
        <begin position="9"/>
        <end position="75"/>
    </location>
</feature>
<evidence type="ECO:0000313" key="5">
    <source>
        <dbReference type="Proteomes" id="UP001295740"/>
    </source>
</evidence>
<evidence type="ECO:0000259" key="3">
    <source>
        <dbReference type="PROSITE" id="PS50076"/>
    </source>
</evidence>
<dbReference type="InterPro" id="IPR051948">
    <property type="entry name" value="Hsp70_co-chaperone_J-domain"/>
</dbReference>
<feature type="compositionally biased region" description="Polar residues" evidence="2">
    <location>
        <begin position="546"/>
        <end position="562"/>
    </location>
</feature>
<evidence type="ECO:0000313" key="4">
    <source>
        <dbReference type="EMBL" id="CAJ2513621.1"/>
    </source>
</evidence>
<dbReference type="GO" id="GO:0051787">
    <property type="term" value="F:misfolded protein binding"/>
    <property type="evidence" value="ECO:0007669"/>
    <property type="project" value="TreeGrafter"/>
</dbReference>
<dbReference type="PRINTS" id="PR00625">
    <property type="entry name" value="JDOMAIN"/>
</dbReference>
<dbReference type="PANTHER" id="PTHR44360">
    <property type="entry name" value="DNAJ HOMOLOG SUBFAMILY B MEMBER 9"/>
    <property type="match status" value="1"/>
</dbReference>
<feature type="compositionally biased region" description="Polar residues" evidence="2">
    <location>
        <begin position="234"/>
        <end position="246"/>
    </location>
</feature>
<evidence type="ECO:0000256" key="1">
    <source>
        <dbReference type="ARBA" id="ARBA00023186"/>
    </source>
</evidence>
<feature type="compositionally biased region" description="Basic and acidic residues" evidence="2">
    <location>
        <begin position="447"/>
        <end position="460"/>
    </location>
</feature>
<dbReference type="SUPFAM" id="SSF46565">
    <property type="entry name" value="Chaperone J-domain"/>
    <property type="match status" value="1"/>
</dbReference>
<accession>A0AAI8VYX8</accession>
<feature type="region of interest" description="Disordered" evidence="2">
    <location>
        <begin position="583"/>
        <end position="778"/>
    </location>
</feature>
<feature type="compositionally biased region" description="Pro residues" evidence="2">
    <location>
        <begin position="100"/>
        <end position="117"/>
    </location>
</feature>
<keyword evidence="5" id="KW-1185">Reference proteome</keyword>
<feature type="compositionally biased region" description="Polar residues" evidence="2">
    <location>
        <begin position="329"/>
        <end position="341"/>
    </location>
</feature>
<dbReference type="EMBL" id="CAUWAG010000020">
    <property type="protein sequence ID" value="CAJ2513621.1"/>
    <property type="molecule type" value="Genomic_DNA"/>
</dbReference>
<dbReference type="PROSITE" id="PS50076">
    <property type="entry name" value="DNAJ_2"/>
    <property type="match status" value="1"/>
</dbReference>
<name>A0AAI8VYX8_9PEZI</name>